<evidence type="ECO:0008006" key="3">
    <source>
        <dbReference type="Google" id="ProtNLM"/>
    </source>
</evidence>
<gene>
    <name evidence="1" type="ORF">KIH74_24155</name>
</gene>
<accession>A0ABS5TMI7</accession>
<proteinExistence type="predicted"/>
<name>A0ABS5TMI7_9ACTN</name>
<comment type="caution">
    <text evidence="1">The sequence shown here is derived from an EMBL/GenBank/DDBJ whole genome shotgun (WGS) entry which is preliminary data.</text>
</comment>
<evidence type="ECO:0000313" key="1">
    <source>
        <dbReference type="EMBL" id="MBT0772058.1"/>
    </source>
</evidence>
<sequence>MPAEELRFQWQDAVLAGDHESELALARRMLANTPDDPRVRMSECSALAALGRPGEARAVAGRFPAPERDVLLAAVENAGVQYSRALELCPGHDEVPGGWRLRALGAAALRTLKPWIMTPEAQTEADLRARLDEMLAALARGHLGELPRCPPEPAVRRLAGAGLSALRLVATTFLPAVLVVTYRLAGLEESIAPVPALVDVITLAVWPTLSLLVRLDPEFLKNIGVTRQLSADLLPRSGSGAAGSGTSG</sequence>
<dbReference type="Proteomes" id="UP001197247">
    <property type="component" value="Unassembled WGS sequence"/>
</dbReference>
<dbReference type="RefSeq" id="WP_214158415.1">
    <property type="nucleotide sequence ID" value="NZ_JAHBAY010000010.1"/>
</dbReference>
<keyword evidence="2" id="KW-1185">Reference proteome</keyword>
<reference evidence="1 2" key="1">
    <citation type="submission" date="2021-05" db="EMBL/GenBank/DDBJ databases">
        <title>Kineosporia and Streptomyces sp. nov. two new marine actinobacteria isolated from Coral.</title>
        <authorList>
            <person name="Buangrab K."/>
            <person name="Sutthacheep M."/>
            <person name="Yeemin T."/>
            <person name="Harunari E."/>
            <person name="Igarashi Y."/>
            <person name="Kanchanasin P."/>
            <person name="Tanasupawat S."/>
            <person name="Phongsopitanun W."/>
        </authorList>
    </citation>
    <scope>NUCLEOTIDE SEQUENCE [LARGE SCALE GENOMIC DNA]</scope>
    <source>
        <strain evidence="1 2">J2-2</strain>
    </source>
</reference>
<dbReference type="EMBL" id="JAHBAY010000010">
    <property type="protein sequence ID" value="MBT0772058.1"/>
    <property type="molecule type" value="Genomic_DNA"/>
</dbReference>
<protein>
    <recommendedName>
        <fullName evidence="3">Tetratricopeptide repeat protein</fullName>
    </recommendedName>
</protein>
<evidence type="ECO:0000313" key="2">
    <source>
        <dbReference type="Proteomes" id="UP001197247"/>
    </source>
</evidence>
<organism evidence="1 2">
    <name type="scientific">Kineosporia corallincola</name>
    <dbReference type="NCBI Taxonomy" id="2835133"/>
    <lineage>
        <taxon>Bacteria</taxon>
        <taxon>Bacillati</taxon>
        <taxon>Actinomycetota</taxon>
        <taxon>Actinomycetes</taxon>
        <taxon>Kineosporiales</taxon>
        <taxon>Kineosporiaceae</taxon>
        <taxon>Kineosporia</taxon>
    </lineage>
</organism>